<evidence type="ECO:0000313" key="3">
    <source>
        <dbReference type="Proteomes" id="UP001271723"/>
    </source>
</evidence>
<feature type="region of interest" description="Disordered" evidence="1">
    <location>
        <begin position="1"/>
        <end position="33"/>
    </location>
</feature>
<proteinExistence type="predicted"/>
<keyword evidence="3" id="KW-1185">Reference proteome</keyword>
<protein>
    <submittedName>
        <fullName evidence="2">Uncharacterized protein</fullName>
    </submittedName>
</protein>
<dbReference type="RefSeq" id="WP_267300015.1">
    <property type="nucleotide sequence ID" value="NZ_JAGJBZ010000004.1"/>
</dbReference>
<organism evidence="2 3">
    <name type="scientific">Streptomyces griseiscabiei</name>
    <dbReference type="NCBI Taxonomy" id="2993540"/>
    <lineage>
        <taxon>Bacteria</taxon>
        <taxon>Bacillati</taxon>
        <taxon>Actinomycetota</taxon>
        <taxon>Actinomycetes</taxon>
        <taxon>Kitasatosporales</taxon>
        <taxon>Streptomycetaceae</taxon>
        <taxon>Streptomyces</taxon>
    </lineage>
</organism>
<evidence type="ECO:0000313" key="2">
    <source>
        <dbReference type="EMBL" id="MDX2915326.1"/>
    </source>
</evidence>
<reference evidence="2 3" key="1">
    <citation type="journal article" date="2023" name="Microb. Genom.">
        <title>Mesoterricola silvestris gen. nov., sp. nov., Mesoterricola sediminis sp. nov., Geothrix oryzae sp. nov., Geothrix edaphica sp. nov., Geothrix rubra sp. nov., and Geothrix limicola sp. nov., six novel members of Acidobacteriota isolated from soils.</title>
        <authorList>
            <person name="Weisberg A.J."/>
            <person name="Pearce E."/>
            <person name="Kramer C.G."/>
            <person name="Chang J.H."/>
            <person name="Clarke C.R."/>
        </authorList>
    </citation>
    <scope>NUCLEOTIDE SEQUENCE [LARGE SCALE GENOMIC DNA]</scope>
    <source>
        <strain evidence="2 3">NRRL_B-2795</strain>
    </source>
</reference>
<evidence type="ECO:0000256" key="1">
    <source>
        <dbReference type="SAM" id="MobiDB-lite"/>
    </source>
</evidence>
<dbReference type="EMBL" id="JARAVY010000028">
    <property type="protein sequence ID" value="MDX2915326.1"/>
    <property type="molecule type" value="Genomic_DNA"/>
</dbReference>
<comment type="caution">
    <text evidence="2">The sequence shown here is derived from an EMBL/GenBank/DDBJ whole genome shotgun (WGS) entry which is preliminary data.</text>
</comment>
<name>A0ABU4LHS1_9ACTN</name>
<dbReference type="Proteomes" id="UP001271723">
    <property type="component" value="Unassembled WGS sequence"/>
</dbReference>
<accession>A0ABU4LHS1</accession>
<sequence length="99" mass="10934">MQRDPASAPAPAPASAPDPDLCLSVPRGFDDSDAETQVHPMARKLFPAVTAADAFRKAQEWVAEHDVFLVDVSWDFAHDEDEPCTLSVYFTFEPEPEES</sequence>
<gene>
    <name evidence="2" type="ORF">PV517_42490</name>
</gene>